<evidence type="ECO:0000313" key="2">
    <source>
        <dbReference type="Proteomes" id="UP000011546"/>
    </source>
</evidence>
<accession>M0PLF9</accession>
<evidence type="ECO:0008006" key="3">
    <source>
        <dbReference type="Google" id="ProtNLM"/>
    </source>
</evidence>
<reference evidence="1 2" key="1">
    <citation type="journal article" date="2014" name="PLoS Genet.">
        <title>Phylogenetically driven sequencing of extremely halophilic archaea reveals strategies for static and dynamic osmo-response.</title>
        <authorList>
            <person name="Becker E.A."/>
            <person name="Seitzer P.M."/>
            <person name="Tritt A."/>
            <person name="Larsen D."/>
            <person name="Krusor M."/>
            <person name="Yao A.I."/>
            <person name="Wu D."/>
            <person name="Madern D."/>
            <person name="Eisen J.A."/>
            <person name="Darling A.E."/>
            <person name="Facciotti M.T."/>
        </authorList>
    </citation>
    <scope>NUCLEOTIDE SEQUENCE [LARGE SCALE GENOMIC DNA]</scope>
    <source>
        <strain evidence="1 2">JCM 14978</strain>
    </source>
</reference>
<dbReference type="Gene3D" id="1.20.1270.110">
    <property type="entry name" value="Uncharacterised protein family UPF0058"/>
    <property type="match status" value="1"/>
</dbReference>
<dbReference type="Pfam" id="PF01893">
    <property type="entry name" value="UPF0058"/>
    <property type="match status" value="1"/>
</dbReference>
<dbReference type="InterPro" id="IPR036519">
    <property type="entry name" value="UPF0058_sf"/>
</dbReference>
<name>M0PLF9_9EURY</name>
<dbReference type="Proteomes" id="UP000011546">
    <property type="component" value="Unassembled WGS sequence"/>
</dbReference>
<evidence type="ECO:0000313" key="1">
    <source>
        <dbReference type="EMBL" id="EMA69560.1"/>
    </source>
</evidence>
<gene>
    <name evidence="1" type="ORF">C468_01395</name>
</gene>
<proteinExistence type="predicted"/>
<organism evidence="1 2">
    <name type="scientific">Halorubrum kocurii JCM 14978</name>
    <dbReference type="NCBI Taxonomy" id="1230456"/>
    <lineage>
        <taxon>Archaea</taxon>
        <taxon>Methanobacteriati</taxon>
        <taxon>Methanobacteriota</taxon>
        <taxon>Stenosarchaea group</taxon>
        <taxon>Halobacteria</taxon>
        <taxon>Halobacteriales</taxon>
        <taxon>Haloferacaceae</taxon>
        <taxon>Halorubrum</taxon>
    </lineage>
</organism>
<dbReference type="SUPFAM" id="SSF140371">
    <property type="entry name" value="Vng1086c-like"/>
    <property type="match status" value="1"/>
</dbReference>
<keyword evidence="2" id="KW-1185">Reference proteome</keyword>
<sequence length="89" mass="10044">MEVETLTLGGGEIMRKKELISIHALLLEVAQHLIENENMPARRMSTYHALGVTPLGIHKSKQDHYEAITVLIKTIEEEFEQIPMPPVSP</sequence>
<protein>
    <recommendedName>
        <fullName evidence="3">Metal-binding protein</fullName>
    </recommendedName>
</protein>
<dbReference type="PATRIC" id="fig|1230456.3.peg.259"/>
<dbReference type="AlphaFoldDB" id="M0PLF9"/>
<dbReference type="EMBL" id="AOJH01000010">
    <property type="protein sequence ID" value="EMA69560.1"/>
    <property type="molecule type" value="Genomic_DNA"/>
</dbReference>
<dbReference type="InterPro" id="IPR002753">
    <property type="entry name" value="UPF0058"/>
</dbReference>
<comment type="caution">
    <text evidence="1">The sequence shown here is derived from an EMBL/GenBank/DDBJ whole genome shotgun (WGS) entry which is preliminary data.</text>
</comment>